<evidence type="ECO:0000256" key="2">
    <source>
        <dbReference type="ARBA" id="ARBA00010199"/>
    </source>
</evidence>
<evidence type="ECO:0000256" key="8">
    <source>
        <dbReference type="SAM" id="Phobius"/>
    </source>
</evidence>
<dbReference type="RefSeq" id="XP_067819258.1">
    <property type="nucleotide sequence ID" value="XM_067960453.1"/>
</dbReference>
<organism evidence="9 10">
    <name type="scientific">Bremia lactucae</name>
    <name type="common">Lettuce downy mildew</name>
    <dbReference type="NCBI Taxonomy" id="4779"/>
    <lineage>
        <taxon>Eukaryota</taxon>
        <taxon>Sar</taxon>
        <taxon>Stramenopiles</taxon>
        <taxon>Oomycota</taxon>
        <taxon>Peronosporomycetes</taxon>
        <taxon>Peronosporales</taxon>
        <taxon>Peronosporaceae</taxon>
        <taxon>Bremia</taxon>
    </lineage>
</organism>
<evidence type="ECO:0000313" key="10">
    <source>
        <dbReference type="Proteomes" id="UP000294530"/>
    </source>
</evidence>
<accession>A0A976FNI2</accession>
<dbReference type="GeneID" id="94346124"/>
<evidence type="ECO:0000256" key="7">
    <source>
        <dbReference type="ARBA" id="ARBA00023136"/>
    </source>
</evidence>
<keyword evidence="7 8" id="KW-0472">Membrane</keyword>
<dbReference type="InterPro" id="IPR045069">
    <property type="entry name" value="MATE_euk"/>
</dbReference>
<keyword evidence="3" id="KW-0813">Transport</keyword>
<comment type="subcellular location">
    <subcellularLocation>
        <location evidence="1">Cell membrane</location>
        <topology evidence="1">Multi-pass membrane protein</topology>
    </subcellularLocation>
</comment>
<dbReference type="CDD" id="cd13132">
    <property type="entry name" value="MATE_eukaryotic"/>
    <property type="match status" value="1"/>
</dbReference>
<dbReference type="GO" id="GO:0015297">
    <property type="term" value="F:antiporter activity"/>
    <property type="evidence" value="ECO:0007669"/>
    <property type="project" value="InterPro"/>
</dbReference>
<evidence type="ECO:0000256" key="5">
    <source>
        <dbReference type="ARBA" id="ARBA00022692"/>
    </source>
</evidence>
<dbReference type="NCBIfam" id="TIGR00797">
    <property type="entry name" value="matE"/>
    <property type="match status" value="1"/>
</dbReference>
<keyword evidence="5 8" id="KW-0812">Transmembrane</keyword>
<dbReference type="GO" id="GO:0042910">
    <property type="term" value="F:xenobiotic transmembrane transporter activity"/>
    <property type="evidence" value="ECO:0007669"/>
    <property type="project" value="InterPro"/>
</dbReference>
<feature type="transmembrane region" description="Helical" evidence="8">
    <location>
        <begin position="161"/>
        <end position="186"/>
    </location>
</feature>
<evidence type="ECO:0000256" key="6">
    <source>
        <dbReference type="ARBA" id="ARBA00022989"/>
    </source>
</evidence>
<evidence type="ECO:0000256" key="4">
    <source>
        <dbReference type="ARBA" id="ARBA00022475"/>
    </source>
</evidence>
<dbReference type="GO" id="GO:1990961">
    <property type="term" value="P:xenobiotic detoxification by transmembrane export across the plasma membrane"/>
    <property type="evidence" value="ECO:0007669"/>
    <property type="project" value="InterPro"/>
</dbReference>
<dbReference type="OrthoDB" id="2126698at2759"/>
<protein>
    <recommendedName>
        <fullName evidence="11">Multidrug/Oligosaccharidyl-lipid/Polysaccharide (MOP) Flippase Superfamily</fullName>
    </recommendedName>
</protein>
<dbReference type="AlphaFoldDB" id="A0A976FNI2"/>
<feature type="transmembrane region" description="Helical" evidence="8">
    <location>
        <begin position="489"/>
        <end position="512"/>
    </location>
</feature>
<keyword evidence="10" id="KW-1185">Reference proteome</keyword>
<name>A0A976FNI2_BRELC</name>
<keyword evidence="6 8" id="KW-1133">Transmembrane helix</keyword>
<dbReference type="InterPro" id="IPR048279">
    <property type="entry name" value="MdtK-like"/>
</dbReference>
<evidence type="ECO:0008006" key="11">
    <source>
        <dbReference type="Google" id="ProtNLM"/>
    </source>
</evidence>
<dbReference type="KEGG" id="blac:94346124"/>
<feature type="transmembrane region" description="Helical" evidence="8">
    <location>
        <begin position="302"/>
        <end position="322"/>
    </location>
</feature>
<feature type="transmembrane region" description="Helical" evidence="8">
    <location>
        <begin position="386"/>
        <end position="409"/>
    </location>
</feature>
<sequence>MTNVSEQTSLLANDSDVDLEYLPAIIGRGTSFPAVSPSYATSLDVIKVHDYETESDTKFLTRELTQEQGQEPEPVALDEFWKTVTLAYPIVITYTLEYLPGLVCIVLVGHLESPDTKLYVAAATLSTMFTNVSALCVGFGLTSALDTLCSQAYGAGKINKLGLYLQSALLVVGASLIPMFLINWHAEKVLTLCGQDTQVAKLAGEFSRVTVFGVPFLLIYEMLRKLLQAQNVVRPMVLFALIGTFVNVVGGYVLTYYTSLGFHGAALSRTLGYVVLPLCLVPYFFVSGNHTKWWRGWQLQQAWALVPLFLRLAGPSFLMMAMEWWAYEILAVMAGNLPDGVVAVSAHAVLMNVASSIYMVFMGVAIASNIRVGNCLGANHPKKARVIGHTTLTTVFGLACFFAGMVYLFRRQIPAIVINDPVAIQRASAALLVMIPYEIVDSLNCVTQGIFKGAGWQAKAAKINVLAFYVIGLPVGALLAFYFELGIEGLWIGFGTGITIAFTICSTTLYYASWEQMALESRARLAH</sequence>
<evidence type="ECO:0000256" key="3">
    <source>
        <dbReference type="ARBA" id="ARBA00022448"/>
    </source>
</evidence>
<comment type="similarity">
    <text evidence="2">Belongs to the multi antimicrobial extrusion (MATE) (TC 2.A.66.1) family.</text>
</comment>
<keyword evidence="4" id="KW-1003">Cell membrane</keyword>
<dbReference type="InterPro" id="IPR002528">
    <property type="entry name" value="MATE_fam"/>
</dbReference>
<dbReference type="Pfam" id="PF01554">
    <property type="entry name" value="MatE"/>
    <property type="match status" value="2"/>
</dbReference>
<feature type="transmembrane region" description="Helical" evidence="8">
    <location>
        <begin position="342"/>
        <end position="366"/>
    </location>
</feature>
<feature type="transmembrane region" description="Helical" evidence="8">
    <location>
        <begin position="429"/>
        <end position="451"/>
    </location>
</feature>
<feature type="transmembrane region" description="Helical" evidence="8">
    <location>
        <begin position="270"/>
        <end position="290"/>
    </location>
</feature>
<dbReference type="PIRSF" id="PIRSF006603">
    <property type="entry name" value="DinF"/>
    <property type="match status" value="1"/>
</dbReference>
<comment type="caution">
    <text evidence="9">The sequence shown here is derived from an EMBL/GenBank/DDBJ whole genome shotgun (WGS) entry which is preliminary data.</text>
</comment>
<dbReference type="Proteomes" id="UP000294530">
    <property type="component" value="Unassembled WGS sequence"/>
</dbReference>
<evidence type="ECO:0000313" key="9">
    <source>
        <dbReference type="EMBL" id="TDH69759.1"/>
    </source>
</evidence>
<proteinExistence type="inferred from homology"/>
<feature type="transmembrane region" description="Helical" evidence="8">
    <location>
        <begin position="128"/>
        <end position="149"/>
    </location>
</feature>
<dbReference type="GO" id="GO:0005886">
    <property type="term" value="C:plasma membrane"/>
    <property type="evidence" value="ECO:0007669"/>
    <property type="project" value="UniProtKB-SubCell"/>
</dbReference>
<dbReference type="EMBL" id="SHOA02000007">
    <property type="protein sequence ID" value="TDH69759.1"/>
    <property type="molecule type" value="Genomic_DNA"/>
</dbReference>
<evidence type="ECO:0000256" key="1">
    <source>
        <dbReference type="ARBA" id="ARBA00004651"/>
    </source>
</evidence>
<feature type="transmembrane region" description="Helical" evidence="8">
    <location>
        <begin position="235"/>
        <end position="258"/>
    </location>
</feature>
<dbReference type="PANTHER" id="PTHR11206">
    <property type="entry name" value="MULTIDRUG RESISTANCE PROTEIN"/>
    <property type="match status" value="1"/>
</dbReference>
<gene>
    <name evidence="9" type="ORF">CCR75_002356</name>
</gene>
<feature type="transmembrane region" description="Helical" evidence="8">
    <location>
        <begin position="86"/>
        <end position="108"/>
    </location>
</feature>
<feature type="transmembrane region" description="Helical" evidence="8">
    <location>
        <begin position="206"/>
        <end position="223"/>
    </location>
</feature>
<feature type="transmembrane region" description="Helical" evidence="8">
    <location>
        <begin position="463"/>
        <end position="483"/>
    </location>
</feature>
<reference evidence="9 10" key="1">
    <citation type="journal article" date="2021" name="Genome Biol.">
        <title>AFLAP: assembly-free linkage analysis pipeline using k-mers from genome sequencing data.</title>
        <authorList>
            <person name="Fletcher K."/>
            <person name="Zhang L."/>
            <person name="Gil J."/>
            <person name="Han R."/>
            <person name="Cavanaugh K."/>
            <person name="Michelmore R."/>
        </authorList>
    </citation>
    <scope>NUCLEOTIDE SEQUENCE [LARGE SCALE GENOMIC DNA]</scope>
    <source>
        <strain evidence="9 10">SF5</strain>
    </source>
</reference>